<proteinExistence type="predicted"/>
<dbReference type="AlphaFoldDB" id="A0A9D7DXY6"/>
<evidence type="ECO:0000313" key="2">
    <source>
        <dbReference type="Proteomes" id="UP000807785"/>
    </source>
</evidence>
<evidence type="ECO:0000313" key="1">
    <source>
        <dbReference type="EMBL" id="MBK6972913.1"/>
    </source>
</evidence>
<gene>
    <name evidence="1" type="primary">imuA</name>
    <name evidence="1" type="ORF">IPH26_08115</name>
</gene>
<organism evidence="1 2">
    <name type="scientific">Candidatus Methylophosphatis roskildensis</name>
    <dbReference type="NCBI Taxonomy" id="2899263"/>
    <lineage>
        <taxon>Bacteria</taxon>
        <taxon>Pseudomonadati</taxon>
        <taxon>Pseudomonadota</taxon>
        <taxon>Betaproteobacteria</taxon>
        <taxon>Nitrosomonadales</taxon>
        <taxon>Sterolibacteriaceae</taxon>
        <taxon>Candidatus Methylophosphatis</taxon>
    </lineage>
</organism>
<dbReference type="Proteomes" id="UP000807785">
    <property type="component" value="Unassembled WGS sequence"/>
</dbReference>
<dbReference type="PIRSF" id="PIRSF037290">
    <property type="entry name" value="UCP037290"/>
    <property type="match status" value="1"/>
</dbReference>
<dbReference type="InterPro" id="IPR017166">
    <property type="entry name" value="UCP037290"/>
</dbReference>
<dbReference type="Gene3D" id="3.40.50.300">
    <property type="entry name" value="P-loop containing nucleotide triphosphate hydrolases"/>
    <property type="match status" value="1"/>
</dbReference>
<sequence>MASVLPFADLPPRTDVWRGDSLAAPSLPGIASGFAQLDAELPGGGWPVGALIELYAEAEGIGELSLLAPALAQLAAQDMWIACIAPSWLPYAPALAAQGIDLARLLIVRPRSHAETLWAARQAIASQACSAVLCWLARADMQSLRRLQLAAEASPALAVLFRPAHEARQASPAVLKLRLQARLDGLALHILKRRGAPLAAPILLPQLQCMARALPHLTEPIPMAGHHDLAGTASARPAATGLHPC</sequence>
<dbReference type="InterPro" id="IPR047610">
    <property type="entry name" value="ImuA_translesion"/>
</dbReference>
<name>A0A9D7DXY6_9PROT</name>
<accession>A0A9D7DXY6</accession>
<dbReference type="EMBL" id="JADJEV010000003">
    <property type="protein sequence ID" value="MBK6972913.1"/>
    <property type="molecule type" value="Genomic_DNA"/>
</dbReference>
<comment type="caution">
    <text evidence="1">The sequence shown here is derived from an EMBL/GenBank/DDBJ whole genome shotgun (WGS) entry which is preliminary data.</text>
</comment>
<protein>
    <submittedName>
        <fullName evidence="1">Translesion DNA synthesis-associated protein ImuA</fullName>
    </submittedName>
</protein>
<reference evidence="1" key="1">
    <citation type="submission" date="2020-10" db="EMBL/GenBank/DDBJ databases">
        <title>Connecting structure to function with the recovery of over 1000 high-quality activated sludge metagenome-assembled genomes encoding full-length rRNA genes using long-read sequencing.</title>
        <authorList>
            <person name="Singleton C.M."/>
            <person name="Petriglieri F."/>
            <person name="Kristensen J.M."/>
            <person name="Kirkegaard R.H."/>
            <person name="Michaelsen T.Y."/>
            <person name="Andersen M.H."/>
            <person name="Karst S.M."/>
            <person name="Dueholm M.S."/>
            <person name="Nielsen P.H."/>
            <person name="Albertsen M."/>
        </authorList>
    </citation>
    <scope>NUCLEOTIDE SEQUENCE</scope>
    <source>
        <strain evidence="1">Bjer_18-Q3-R1-45_BAT3C.347</strain>
    </source>
</reference>
<dbReference type="InterPro" id="IPR027417">
    <property type="entry name" value="P-loop_NTPase"/>
</dbReference>
<dbReference type="SUPFAM" id="SSF52540">
    <property type="entry name" value="P-loop containing nucleoside triphosphate hydrolases"/>
    <property type="match status" value="1"/>
</dbReference>
<dbReference type="NCBIfam" id="NF033429">
    <property type="entry name" value="ImuA_translesion"/>
    <property type="match status" value="1"/>
</dbReference>